<dbReference type="AlphaFoldDB" id="A0A2N6PIV2"/>
<dbReference type="SMART" id="SM00955">
    <property type="entry name" value="RNB"/>
    <property type="match status" value="1"/>
</dbReference>
<dbReference type="GO" id="GO:0004540">
    <property type="term" value="F:RNA nuclease activity"/>
    <property type="evidence" value="ECO:0007669"/>
    <property type="project" value="InterPro"/>
</dbReference>
<evidence type="ECO:0000259" key="2">
    <source>
        <dbReference type="SMART" id="SM00955"/>
    </source>
</evidence>
<keyword evidence="4" id="KW-1185">Reference proteome</keyword>
<reference evidence="3 4" key="1">
    <citation type="submission" date="2017-09" db="EMBL/GenBank/DDBJ databases">
        <title>Bacterial strain isolated from the female urinary microbiota.</title>
        <authorList>
            <person name="Thomas-White K."/>
            <person name="Kumar N."/>
            <person name="Forster S."/>
            <person name="Putonti C."/>
            <person name="Lawley T."/>
            <person name="Wolfe A.J."/>
        </authorList>
    </citation>
    <scope>NUCLEOTIDE SEQUENCE [LARGE SCALE GENOMIC DNA]</scope>
    <source>
        <strain evidence="3 4">UMB0680</strain>
    </source>
</reference>
<dbReference type="InterPro" id="IPR040596">
    <property type="entry name" value="RNase_II_C_S1"/>
</dbReference>
<protein>
    <submittedName>
        <fullName evidence="3">Ribonuclease II</fullName>
    </submittedName>
</protein>
<gene>
    <name evidence="3" type="ORF">CJ198_04610</name>
</gene>
<comment type="caution">
    <text evidence="3">The sequence shown here is derived from an EMBL/GenBank/DDBJ whole genome shotgun (WGS) entry which is preliminary data.</text>
</comment>
<name>A0A2N6PIV2_9MICO</name>
<dbReference type="PANTHER" id="PTHR23355">
    <property type="entry name" value="RIBONUCLEASE"/>
    <property type="match status" value="1"/>
</dbReference>
<dbReference type="InterPro" id="IPR001900">
    <property type="entry name" value="RNase_II/R"/>
</dbReference>
<dbReference type="GO" id="GO:0006402">
    <property type="term" value="P:mRNA catabolic process"/>
    <property type="evidence" value="ECO:0007669"/>
    <property type="project" value="TreeGrafter"/>
</dbReference>
<proteinExistence type="predicted"/>
<accession>A0A2N6PIV2</accession>
<dbReference type="PANTHER" id="PTHR23355:SF9">
    <property type="entry name" value="DIS3-LIKE EXONUCLEASE 2"/>
    <property type="match status" value="1"/>
</dbReference>
<dbReference type="EMBL" id="PNFZ01000002">
    <property type="protein sequence ID" value="PMB98613.1"/>
    <property type="molecule type" value="Genomic_DNA"/>
</dbReference>
<evidence type="ECO:0000313" key="3">
    <source>
        <dbReference type="EMBL" id="PMB98613.1"/>
    </source>
</evidence>
<dbReference type="SUPFAM" id="SSF50249">
    <property type="entry name" value="Nucleic acid-binding proteins"/>
    <property type="match status" value="1"/>
</dbReference>
<feature type="region of interest" description="Disordered" evidence="1">
    <location>
        <begin position="1"/>
        <end position="21"/>
    </location>
</feature>
<dbReference type="InterPro" id="IPR050180">
    <property type="entry name" value="RNR_Ribonuclease"/>
</dbReference>
<evidence type="ECO:0000256" key="1">
    <source>
        <dbReference type="SAM" id="MobiDB-lite"/>
    </source>
</evidence>
<dbReference type="Pfam" id="PF18614">
    <property type="entry name" value="RNase_II_C_S1"/>
    <property type="match status" value="1"/>
</dbReference>
<dbReference type="Proteomes" id="UP000235703">
    <property type="component" value="Unassembled WGS sequence"/>
</dbReference>
<dbReference type="Pfam" id="PF00773">
    <property type="entry name" value="RNB"/>
    <property type="match status" value="1"/>
</dbReference>
<dbReference type="InterPro" id="IPR012340">
    <property type="entry name" value="NA-bd_OB-fold"/>
</dbReference>
<dbReference type="GO" id="GO:0003723">
    <property type="term" value="F:RNA binding"/>
    <property type="evidence" value="ECO:0007669"/>
    <property type="project" value="InterPro"/>
</dbReference>
<organism evidence="3 4">
    <name type="scientific">Brevibacterium luteolum</name>
    <dbReference type="NCBI Taxonomy" id="199591"/>
    <lineage>
        <taxon>Bacteria</taxon>
        <taxon>Bacillati</taxon>
        <taxon>Actinomycetota</taxon>
        <taxon>Actinomycetes</taxon>
        <taxon>Micrococcales</taxon>
        <taxon>Brevibacteriaceae</taxon>
        <taxon>Brevibacterium</taxon>
    </lineage>
</organism>
<feature type="domain" description="RNB" evidence="2">
    <location>
        <begin position="73"/>
        <end position="397"/>
    </location>
</feature>
<evidence type="ECO:0000313" key="4">
    <source>
        <dbReference type="Proteomes" id="UP000235703"/>
    </source>
</evidence>
<feature type="compositionally biased region" description="Low complexity" evidence="1">
    <location>
        <begin position="1"/>
        <end position="12"/>
    </location>
</feature>
<dbReference type="RefSeq" id="WP_102161243.1">
    <property type="nucleotide sequence ID" value="NZ_PNFZ01000002.1"/>
</dbReference>
<dbReference type="OrthoDB" id="5800376at2"/>
<sequence length="506" mass="53948">MLTRLRLPSSLTPRRREPAPGPLAARLHEAYARLAADLPDEYPAAALADAEAAVAELGSDPFAVGRDGIETERVDLREIPFVTIDPDGATDLDQAMHLETLDTAEGQAAFRVRYAIADVGRFITPGGPLDAETHARGQTIYLPDRRIPLHPEVISEGAASLLPGEDRAAYVFTVELAADGTIVSQDLMRAVVRSRAQLDYDTVQADADAGRPLPEAMAALPAIGAALQADEVARGGIDLAIPDQEVTETNGDYTLAYRPRQGIEDDNAQISLLAGRVAADLMLRAGHGVLRTMPRPDEETIEAFLAIVTGLGFDAAAPYQDVIRSIGHQERNPRALAVHYASPSLFRGAGYTLIGAETGEDELLQAAVGAPYAHTTAPLRRLVDRYVLPIAEAACREGDAPAWALDGLAELPEVMKETGRLAGQIDKQVIEYTEAILLAERTGEVFDGVVVGSRTTKDGTALVEVHVPEPAVVVWAAGEAPVGDPVQIRLRSAEPETGTLLFDVVA</sequence>